<keyword evidence="12" id="KW-0255">Endonuclease</keyword>
<dbReference type="Gene3D" id="3.40.1260.20">
    <property type="entry name" value="Ribonuclease E, catalytic domain"/>
    <property type="match status" value="1"/>
</dbReference>
<keyword evidence="6" id="KW-0698">rRNA processing</keyword>
<dbReference type="FunFam" id="3.40.1260.20:FF:000004">
    <property type="entry name" value="Ribonuclease G"/>
    <property type="match status" value="1"/>
</dbReference>
<dbReference type="InterPro" id="IPR019307">
    <property type="entry name" value="RNA-bd_AU-1/RNase_E/G"/>
</dbReference>
<dbReference type="GO" id="GO:0000049">
    <property type="term" value="F:tRNA binding"/>
    <property type="evidence" value="ECO:0007669"/>
    <property type="project" value="UniProtKB-KW"/>
</dbReference>
<keyword evidence="13 17" id="KW-0378">Hydrolase</keyword>
<dbReference type="Gene3D" id="2.40.50.140">
    <property type="entry name" value="Nucleic acid-binding proteins"/>
    <property type="match status" value="1"/>
</dbReference>
<evidence type="ECO:0000256" key="7">
    <source>
        <dbReference type="ARBA" id="ARBA00022555"/>
    </source>
</evidence>
<dbReference type="InterPro" id="IPR004659">
    <property type="entry name" value="RNase_E/G"/>
</dbReference>
<evidence type="ECO:0000256" key="8">
    <source>
        <dbReference type="ARBA" id="ARBA00022694"/>
    </source>
</evidence>
<evidence type="ECO:0000256" key="4">
    <source>
        <dbReference type="ARBA" id="ARBA00017719"/>
    </source>
</evidence>
<protein>
    <recommendedName>
        <fullName evidence="4">Ribonuclease G</fullName>
    </recommendedName>
</protein>
<dbReference type="PANTHER" id="PTHR30001">
    <property type="entry name" value="RIBONUCLEASE"/>
    <property type="match status" value="1"/>
</dbReference>
<evidence type="ECO:0000256" key="5">
    <source>
        <dbReference type="ARBA" id="ARBA00022490"/>
    </source>
</evidence>
<dbReference type="InterPro" id="IPR048583">
    <property type="entry name" value="RNase_E_G_thioredoxin-like"/>
</dbReference>
<reference evidence="17 18" key="1">
    <citation type="submission" date="2015-07" db="EMBL/GenBank/DDBJ databases">
        <authorList>
            <person name="Noorani M."/>
        </authorList>
    </citation>
    <scope>NUCLEOTIDE SEQUENCE [LARGE SCALE GENOMIC DNA]</scope>
    <source>
        <strain evidence="17">LMG730</strain>
    </source>
</reference>
<evidence type="ECO:0000313" key="17">
    <source>
        <dbReference type="EMBL" id="CTP82764.1"/>
    </source>
</evidence>
<evidence type="ECO:0000256" key="9">
    <source>
        <dbReference type="ARBA" id="ARBA00022722"/>
    </source>
</evidence>
<dbReference type="GO" id="GO:0016787">
    <property type="term" value="F:hydrolase activity"/>
    <property type="evidence" value="ECO:0007669"/>
    <property type="project" value="UniProtKB-KW"/>
</dbReference>
<dbReference type="Pfam" id="PF10150">
    <property type="entry name" value="RNase_E_G"/>
    <property type="match status" value="1"/>
</dbReference>
<name>A0A0K2ZF33_9XANT</name>
<dbReference type="GO" id="GO:0006364">
    <property type="term" value="P:rRNA processing"/>
    <property type="evidence" value="ECO:0007669"/>
    <property type="project" value="UniProtKB-KW"/>
</dbReference>
<evidence type="ECO:0000256" key="10">
    <source>
        <dbReference type="ARBA" id="ARBA00022723"/>
    </source>
</evidence>
<dbReference type="FunFam" id="2.40.50.140:FF:000028">
    <property type="entry name" value="Ribonuclease G"/>
    <property type="match status" value="1"/>
</dbReference>
<evidence type="ECO:0000259" key="16">
    <source>
        <dbReference type="PROSITE" id="PS50126"/>
    </source>
</evidence>
<dbReference type="PANTHER" id="PTHR30001:SF0">
    <property type="entry name" value="RIBONUCLEASE G"/>
    <property type="match status" value="1"/>
</dbReference>
<keyword evidence="7" id="KW-0820">tRNA-binding</keyword>
<evidence type="ECO:0000256" key="6">
    <source>
        <dbReference type="ARBA" id="ARBA00022552"/>
    </source>
</evidence>
<dbReference type="GO" id="GO:0008033">
    <property type="term" value="P:tRNA processing"/>
    <property type="evidence" value="ECO:0007669"/>
    <property type="project" value="UniProtKB-KW"/>
</dbReference>
<organism evidence="17 18">
    <name type="scientific">Xanthomonas graminis pv. phlei</name>
    <dbReference type="NCBI Taxonomy" id="487906"/>
    <lineage>
        <taxon>Bacteria</taxon>
        <taxon>Pseudomonadati</taxon>
        <taxon>Pseudomonadota</taxon>
        <taxon>Gammaproteobacteria</taxon>
        <taxon>Lysobacterales</taxon>
        <taxon>Lysobacteraceae</taxon>
        <taxon>Xanthomonas</taxon>
        <taxon>Xanthomonas translucens group</taxon>
        <taxon>Xanthomonas graminis</taxon>
    </lineage>
</organism>
<dbReference type="AlphaFoldDB" id="A0A0K2ZF33"/>
<keyword evidence="11" id="KW-0699">rRNA-binding</keyword>
<evidence type="ECO:0000256" key="15">
    <source>
        <dbReference type="ARBA" id="ARBA00022884"/>
    </source>
</evidence>
<evidence type="ECO:0000256" key="2">
    <source>
        <dbReference type="ARBA" id="ARBA00004496"/>
    </source>
</evidence>
<dbReference type="InterPro" id="IPR012340">
    <property type="entry name" value="NA-bd_OB-fold"/>
</dbReference>
<dbReference type="InterPro" id="IPR003029">
    <property type="entry name" value="S1_domain"/>
</dbReference>
<evidence type="ECO:0000256" key="3">
    <source>
        <dbReference type="ARBA" id="ARBA00005663"/>
    </source>
</evidence>
<keyword evidence="9" id="KW-0540">Nuclease</keyword>
<evidence type="ECO:0000256" key="12">
    <source>
        <dbReference type="ARBA" id="ARBA00022759"/>
    </source>
</evidence>
<dbReference type="RefSeq" id="WP_003479481.1">
    <property type="nucleotide sequence ID" value="NZ_CP076251.1"/>
</dbReference>
<keyword evidence="8" id="KW-0819">tRNA processing</keyword>
<dbReference type="GO" id="GO:0019843">
    <property type="term" value="F:rRNA binding"/>
    <property type="evidence" value="ECO:0007669"/>
    <property type="project" value="UniProtKB-KW"/>
</dbReference>
<accession>A0A0K2ZF33</accession>
<evidence type="ECO:0000256" key="11">
    <source>
        <dbReference type="ARBA" id="ARBA00022730"/>
    </source>
</evidence>
<dbReference type="PROSITE" id="PS50126">
    <property type="entry name" value="S1"/>
    <property type="match status" value="1"/>
</dbReference>
<keyword evidence="5" id="KW-0963">Cytoplasm</keyword>
<dbReference type="CDD" id="cd04453">
    <property type="entry name" value="S1_RNase_E"/>
    <property type="match status" value="1"/>
</dbReference>
<dbReference type="SUPFAM" id="SSF50249">
    <property type="entry name" value="Nucleic acid-binding proteins"/>
    <property type="match status" value="1"/>
</dbReference>
<dbReference type="Proteomes" id="UP000045978">
    <property type="component" value="Unassembled WGS sequence"/>
</dbReference>
<dbReference type="NCBIfam" id="TIGR00757">
    <property type="entry name" value="RNaseEG"/>
    <property type="match status" value="1"/>
</dbReference>
<dbReference type="Pfam" id="PF20833">
    <property type="entry name" value="RNase_E_G_Thio"/>
    <property type="match status" value="1"/>
</dbReference>
<comment type="similarity">
    <text evidence="3">Belongs to the RNase E/G family. RNase G subfamily.</text>
</comment>
<evidence type="ECO:0000256" key="14">
    <source>
        <dbReference type="ARBA" id="ARBA00022842"/>
    </source>
</evidence>
<feature type="domain" description="S1 motif" evidence="16">
    <location>
        <begin position="39"/>
        <end position="127"/>
    </location>
</feature>
<dbReference type="GO" id="GO:0004519">
    <property type="term" value="F:endonuclease activity"/>
    <property type="evidence" value="ECO:0007669"/>
    <property type="project" value="UniProtKB-KW"/>
</dbReference>
<keyword evidence="14" id="KW-0460">Magnesium</keyword>
<sequence>MSQEILVNVTPRETRVAVIENGMLQELHIERGWRRGVVGNIYKGRVQRVMPGMQAAFVEVGLERAAFLHANDVVRPAPVANGDTDEAPPLPVASGVPIVELLRDGQDIVVQVVKDPIGSKGARLTTQISIPSRYLVLLPQSRVIGVSARIEDEAERLRLKTLVADLAASHGSFGYIIRTNAEGQPAEALAEDIAYLSRVWNVVERRGRDGAPASIIYEDLSLPLRAVRDLIRKDVEKVKVDSHETFERLQAFVAKYMPILAERLELYTGDRPIFDLYGVEDEIARALDKQVPLKSGGYLVIDQTEAMTTIDVNTGSFLGQRNLEETVFRTNLEAAQAVARQLRLRNLGGIIIIDFIDMDDAEHRRQVLRTLEKALSRDHAKTTVYEFSPLGLVEMTRKRTVESLERQLSEPCPECSGRGSIKTAETVTYEIFREITRAVRQFDAARLLVIASSKVVARITDEESSAVAELEEFLGKSIRFQADEQYLQEQFDVVLL</sequence>
<evidence type="ECO:0000256" key="13">
    <source>
        <dbReference type="ARBA" id="ARBA00022801"/>
    </source>
</evidence>
<gene>
    <name evidence="17" type="primary">rng</name>
    <name evidence="17" type="ORF">XTPLMG730_0203</name>
</gene>
<dbReference type="GO" id="GO:0004540">
    <property type="term" value="F:RNA nuclease activity"/>
    <property type="evidence" value="ECO:0007669"/>
    <property type="project" value="InterPro"/>
</dbReference>
<dbReference type="GeneID" id="98192736"/>
<dbReference type="GO" id="GO:0005737">
    <property type="term" value="C:cytoplasm"/>
    <property type="evidence" value="ECO:0007669"/>
    <property type="project" value="UniProtKB-SubCell"/>
</dbReference>
<evidence type="ECO:0000313" key="18">
    <source>
        <dbReference type="Proteomes" id="UP000045978"/>
    </source>
</evidence>
<dbReference type="EMBL" id="CXOJ01000003">
    <property type="protein sequence ID" value="CTP82764.1"/>
    <property type="molecule type" value="Genomic_DNA"/>
</dbReference>
<dbReference type="SMART" id="SM00316">
    <property type="entry name" value="S1"/>
    <property type="match status" value="1"/>
</dbReference>
<proteinExistence type="inferred from homology"/>
<keyword evidence="15" id="KW-0694">RNA-binding</keyword>
<comment type="subcellular location">
    <subcellularLocation>
        <location evidence="2">Cytoplasm</location>
    </subcellularLocation>
</comment>
<dbReference type="NCBIfam" id="NF008689">
    <property type="entry name" value="PRK11712.1"/>
    <property type="match status" value="1"/>
</dbReference>
<keyword evidence="10" id="KW-0479">Metal-binding</keyword>
<comment type="cofactor">
    <cofactor evidence="1">
        <name>Mg(2+)</name>
        <dbReference type="ChEBI" id="CHEBI:18420"/>
    </cofactor>
</comment>
<dbReference type="GO" id="GO:0046872">
    <property type="term" value="F:metal ion binding"/>
    <property type="evidence" value="ECO:0007669"/>
    <property type="project" value="UniProtKB-KW"/>
</dbReference>
<evidence type="ECO:0000256" key="1">
    <source>
        <dbReference type="ARBA" id="ARBA00001946"/>
    </source>
</evidence>